<reference evidence="1 2" key="1">
    <citation type="journal article" date="2017" name="Nat. Microbiol.">
        <title>Natural product diversity associated with the nematode symbionts Photorhabdus and Xenorhabdus.</title>
        <authorList>
            <person name="Tobias N.J."/>
            <person name="Wolff H."/>
            <person name="Djahanschiri B."/>
            <person name="Grundmann F."/>
            <person name="Kronenwerth M."/>
            <person name="Shi Y.M."/>
            <person name="Simonyi S."/>
            <person name="Grun P."/>
            <person name="Shapiro-Ilan D."/>
            <person name="Pidot S.J."/>
            <person name="Stinear T.P."/>
            <person name="Ebersberger I."/>
            <person name="Bode H.B."/>
        </authorList>
    </citation>
    <scope>NUCLEOTIDE SEQUENCE [LARGE SCALE GENOMIC DNA]</scope>
    <source>
        <strain evidence="1 2">DSM 22670</strain>
    </source>
</reference>
<keyword evidence="2" id="KW-1185">Reference proteome</keyword>
<keyword evidence="1" id="KW-0808">Transferase</keyword>
<accession>A0A2D0KFD2</accession>
<sequence length="47" mass="5717">MCIYRRKNPRRVKWGERHGKAIILNIEAQLMYEQGFKFHQADKNCTH</sequence>
<dbReference type="EMBL" id="NJAK01000001">
    <property type="protein sequence ID" value="PHM62126.1"/>
    <property type="molecule type" value="Genomic_DNA"/>
</dbReference>
<evidence type="ECO:0000313" key="1">
    <source>
        <dbReference type="EMBL" id="PHM62126.1"/>
    </source>
</evidence>
<evidence type="ECO:0000313" key="2">
    <source>
        <dbReference type="Proteomes" id="UP000222168"/>
    </source>
</evidence>
<comment type="caution">
    <text evidence="1">The sequence shown here is derived from an EMBL/GenBank/DDBJ whole genome shotgun (WGS) entry which is preliminary data.</text>
</comment>
<proteinExistence type="predicted"/>
<organism evidence="1 2">
    <name type="scientific">Xenorhabdus ishibashii</name>
    <dbReference type="NCBI Taxonomy" id="1034471"/>
    <lineage>
        <taxon>Bacteria</taxon>
        <taxon>Pseudomonadati</taxon>
        <taxon>Pseudomonadota</taxon>
        <taxon>Gammaproteobacteria</taxon>
        <taxon>Enterobacterales</taxon>
        <taxon>Morganellaceae</taxon>
        <taxon>Xenorhabdus</taxon>
    </lineage>
</organism>
<dbReference type="AlphaFoldDB" id="A0A2D0KFD2"/>
<protein>
    <submittedName>
        <fullName evidence="1">RNA 2'-phosphotransferase</fullName>
    </submittedName>
</protein>
<name>A0A2D0KFD2_9GAMM</name>
<gene>
    <name evidence="1" type="ORF">Xish_01294</name>
</gene>
<dbReference type="Proteomes" id="UP000222168">
    <property type="component" value="Unassembled WGS sequence"/>
</dbReference>
<dbReference type="GO" id="GO:0016740">
    <property type="term" value="F:transferase activity"/>
    <property type="evidence" value="ECO:0007669"/>
    <property type="project" value="UniProtKB-KW"/>
</dbReference>